<dbReference type="OrthoDB" id="9782160at2"/>
<gene>
    <name evidence="6" type="ORF">SAMN05444355_11615</name>
</gene>
<evidence type="ECO:0000256" key="1">
    <source>
        <dbReference type="ARBA" id="ARBA00022630"/>
    </source>
</evidence>
<organism evidence="6 7">
    <name type="scientific">Flavobacterium frigoris</name>
    <dbReference type="NCBI Taxonomy" id="229204"/>
    <lineage>
        <taxon>Bacteria</taxon>
        <taxon>Pseudomonadati</taxon>
        <taxon>Bacteroidota</taxon>
        <taxon>Flavobacteriia</taxon>
        <taxon>Flavobacteriales</taxon>
        <taxon>Flavobacteriaceae</taxon>
        <taxon>Flavobacterium</taxon>
    </lineage>
</organism>
<keyword evidence="4" id="KW-0503">Monooxygenase</keyword>
<name>A0A1H9QE11_FLAFI</name>
<evidence type="ECO:0000256" key="4">
    <source>
        <dbReference type="ARBA" id="ARBA00023033"/>
    </source>
</evidence>
<dbReference type="AlphaFoldDB" id="A0A1H9QE11"/>
<dbReference type="SUPFAM" id="SSF51905">
    <property type="entry name" value="FAD/NAD(P)-binding domain"/>
    <property type="match status" value="1"/>
</dbReference>
<dbReference type="InterPro" id="IPR002938">
    <property type="entry name" value="FAD-bd"/>
</dbReference>
<keyword evidence="3" id="KW-0560">Oxidoreductase</keyword>
<reference evidence="7" key="1">
    <citation type="submission" date="2016-10" db="EMBL/GenBank/DDBJ databases">
        <authorList>
            <person name="Varghese N."/>
            <person name="Submissions S."/>
        </authorList>
    </citation>
    <scope>NUCLEOTIDE SEQUENCE [LARGE SCALE GENOMIC DNA]</scope>
    <source>
        <strain evidence="7">DSM 15719</strain>
    </source>
</reference>
<dbReference type="InterPro" id="IPR036188">
    <property type="entry name" value="FAD/NAD-bd_sf"/>
</dbReference>
<protein>
    <submittedName>
        <fullName evidence="6">2-polyprenyl-6-methoxyphenol hydroxylase</fullName>
    </submittedName>
</protein>
<dbReference type="PANTHER" id="PTHR46972">
    <property type="entry name" value="MONOOXYGENASE ASQM-RELATED"/>
    <property type="match status" value="1"/>
</dbReference>
<evidence type="ECO:0000256" key="2">
    <source>
        <dbReference type="ARBA" id="ARBA00022827"/>
    </source>
</evidence>
<dbReference type="Proteomes" id="UP000183658">
    <property type="component" value="Unassembled WGS sequence"/>
</dbReference>
<keyword evidence="1" id="KW-0285">Flavoprotein</keyword>
<keyword evidence="2" id="KW-0274">FAD</keyword>
<sequence>MKKLENTTTSWTICQECKGQGKKSRRINKKVRLQYQKAVEQFEKSNGEGTAPIRPKAHLDSCLRCSGSGLVPAASPPIADTENYPHVGIIGGGIGGVALAVACLHRGIPFTLYERDNGFEARSQGYGLTLQQASKAIEGLGIFSLEEGVVSTRHLVHTTDGNTIGEWGMRKWIQNDSKKSPKRTNVHIARQSLRLALLEQLGGHEAVQWGHQLVDIKKTEDGTVDLSFEVNGEIQRAKADLVVGADGIRSTVRKLLIGDDVTPLRYLDCIVILGICPLSALGGIESDLLDSATVFQTANGNERIYIMPYDSESVMWQLSFPMPEEDAKALSAQGPKPLKEEACRRTQWHDPIPQILAATLESQVSGYPVYDRELLNKELLEKNGQMTLIGDAAHPMSPFKGQGANQALLDALSLARRITKECRPSSNWREAGIRESVLNDFESEMLERSAIKVKHSAEAAQFLHSEIVLHEGDEPRGRCLTRKKE</sequence>
<evidence type="ECO:0000259" key="5">
    <source>
        <dbReference type="Pfam" id="PF01494"/>
    </source>
</evidence>
<evidence type="ECO:0000313" key="7">
    <source>
        <dbReference type="Proteomes" id="UP000183658"/>
    </source>
</evidence>
<dbReference type="GO" id="GO:0071949">
    <property type="term" value="F:FAD binding"/>
    <property type="evidence" value="ECO:0007669"/>
    <property type="project" value="InterPro"/>
</dbReference>
<dbReference type="PANTHER" id="PTHR46972:SF1">
    <property type="entry name" value="FAD DEPENDENT OXIDOREDUCTASE DOMAIN-CONTAINING PROTEIN"/>
    <property type="match status" value="1"/>
</dbReference>
<feature type="domain" description="FAD-binding" evidence="5">
    <location>
        <begin position="86"/>
        <end position="421"/>
    </location>
</feature>
<evidence type="ECO:0000256" key="3">
    <source>
        <dbReference type="ARBA" id="ARBA00023002"/>
    </source>
</evidence>
<dbReference type="RefSeq" id="WP_074724376.1">
    <property type="nucleotide sequence ID" value="NZ_CBCRVS010000017.1"/>
</dbReference>
<dbReference type="Pfam" id="PF01494">
    <property type="entry name" value="FAD_binding_3"/>
    <property type="match status" value="1"/>
</dbReference>
<accession>A0A1H9QE11</accession>
<keyword evidence="7" id="KW-1185">Reference proteome</keyword>
<dbReference type="PRINTS" id="PR00420">
    <property type="entry name" value="RNGMNOXGNASE"/>
</dbReference>
<dbReference type="EMBL" id="FOFZ01000016">
    <property type="protein sequence ID" value="SER58766.1"/>
    <property type="molecule type" value="Genomic_DNA"/>
</dbReference>
<dbReference type="Gene3D" id="3.50.50.60">
    <property type="entry name" value="FAD/NAD(P)-binding domain"/>
    <property type="match status" value="1"/>
</dbReference>
<proteinExistence type="predicted"/>
<evidence type="ECO:0000313" key="6">
    <source>
        <dbReference type="EMBL" id="SER58766.1"/>
    </source>
</evidence>
<dbReference type="GO" id="GO:0004497">
    <property type="term" value="F:monooxygenase activity"/>
    <property type="evidence" value="ECO:0007669"/>
    <property type="project" value="UniProtKB-KW"/>
</dbReference>